<evidence type="ECO:0000313" key="4">
    <source>
        <dbReference type="Proteomes" id="UP001169862"/>
    </source>
</evidence>
<protein>
    <submittedName>
        <fullName evidence="3">Nucleotidyltransferase family protein</fullName>
    </submittedName>
</protein>
<dbReference type="GO" id="GO:0016779">
    <property type="term" value="F:nucleotidyltransferase activity"/>
    <property type="evidence" value="ECO:0007669"/>
    <property type="project" value="UniProtKB-ARBA"/>
</dbReference>
<accession>A0AAW7XFX0</accession>
<dbReference type="SUPFAM" id="SSF53448">
    <property type="entry name" value="Nucleotide-diphospho-sugar transferases"/>
    <property type="match status" value="1"/>
</dbReference>
<evidence type="ECO:0000259" key="2">
    <source>
        <dbReference type="Pfam" id="PF12804"/>
    </source>
</evidence>
<dbReference type="AlphaFoldDB" id="A0AAW7XFX0"/>
<feature type="domain" description="MobA-like NTP transferase" evidence="2">
    <location>
        <begin position="6"/>
        <end position="176"/>
    </location>
</feature>
<dbReference type="Proteomes" id="UP001169862">
    <property type="component" value="Unassembled WGS sequence"/>
</dbReference>
<sequence>MKDSVALVMAAGQSRRFGSDKRKAVVGDGKSLLASTIQSIPNTYRRVFVAVRPDDNTFSLNLPDHVYVIRCLHALEGLSSSMAEAFAAIEDYCITCYESDVESASTSVESIAVILGDMPFIDESTHTLLNRSSGAQVIVRPIYNGQPGHPVIVGREYWEKVKKLRGDDGAKAVLADANVMQISVDDPGVIRDIDRQKDIPSA</sequence>
<reference evidence="3" key="1">
    <citation type="submission" date="2023-07" db="EMBL/GenBank/DDBJ databases">
        <title>Genome content predicts the carbon catabolic preferences of heterotrophic bacteria.</title>
        <authorList>
            <person name="Gralka M."/>
        </authorList>
    </citation>
    <scope>NUCLEOTIDE SEQUENCE</scope>
    <source>
        <strain evidence="3">I2M16</strain>
    </source>
</reference>
<dbReference type="CDD" id="cd04182">
    <property type="entry name" value="GT_2_like_f"/>
    <property type="match status" value="1"/>
</dbReference>
<dbReference type="InterPro" id="IPR029044">
    <property type="entry name" value="Nucleotide-diphossugar_trans"/>
</dbReference>
<evidence type="ECO:0000313" key="3">
    <source>
        <dbReference type="EMBL" id="MDO6453111.1"/>
    </source>
</evidence>
<proteinExistence type="predicted"/>
<dbReference type="Pfam" id="PF12804">
    <property type="entry name" value="NTP_transf_3"/>
    <property type="match status" value="1"/>
</dbReference>
<keyword evidence="1" id="KW-0460">Magnesium</keyword>
<dbReference type="InterPro" id="IPR025877">
    <property type="entry name" value="MobA-like_NTP_Trfase"/>
</dbReference>
<dbReference type="PANTHER" id="PTHR43777">
    <property type="entry name" value="MOLYBDENUM COFACTOR CYTIDYLYLTRANSFERASE"/>
    <property type="match status" value="1"/>
</dbReference>
<dbReference type="EMBL" id="JAUOPG010000003">
    <property type="protein sequence ID" value="MDO6453111.1"/>
    <property type="molecule type" value="Genomic_DNA"/>
</dbReference>
<comment type="caution">
    <text evidence="3">The sequence shown here is derived from an EMBL/GenBank/DDBJ whole genome shotgun (WGS) entry which is preliminary data.</text>
</comment>
<dbReference type="Gene3D" id="3.90.550.10">
    <property type="entry name" value="Spore Coat Polysaccharide Biosynthesis Protein SpsA, Chain A"/>
    <property type="match status" value="1"/>
</dbReference>
<name>A0AAW7XFX0_9GAMM</name>
<gene>
    <name evidence="3" type="ORF">Q4490_06000</name>
</gene>
<dbReference type="RefSeq" id="WP_303549246.1">
    <property type="nucleotide sequence ID" value="NZ_JAUOPG010000003.1"/>
</dbReference>
<evidence type="ECO:0000256" key="1">
    <source>
        <dbReference type="ARBA" id="ARBA00022842"/>
    </source>
</evidence>
<organism evidence="3 4">
    <name type="scientific">Neptunomonas phycophila</name>
    <dbReference type="NCBI Taxonomy" id="1572645"/>
    <lineage>
        <taxon>Bacteria</taxon>
        <taxon>Pseudomonadati</taxon>
        <taxon>Pseudomonadota</taxon>
        <taxon>Gammaproteobacteria</taxon>
        <taxon>Oceanospirillales</taxon>
        <taxon>Oceanospirillaceae</taxon>
        <taxon>Neptunomonas</taxon>
    </lineage>
</organism>
<dbReference type="PANTHER" id="PTHR43777:SF1">
    <property type="entry name" value="MOLYBDENUM COFACTOR CYTIDYLYLTRANSFERASE"/>
    <property type="match status" value="1"/>
</dbReference>